<evidence type="ECO:0000256" key="1">
    <source>
        <dbReference type="SAM" id="MobiDB-lite"/>
    </source>
</evidence>
<gene>
    <name evidence="2" type="primary">LgM4147LRVhigh.35.02270.00450</name>
    <name evidence="2" type="ORF">BN36_3572440</name>
</gene>
<organism evidence="2">
    <name type="scientific">Leishmania guyanensis</name>
    <dbReference type="NCBI Taxonomy" id="5670"/>
    <lineage>
        <taxon>Eukaryota</taxon>
        <taxon>Discoba</taxon>
        <taxon>Euglenozoa</taxon>
        <taxon>Kinetoplastea</taxon>
        <taxon>Metakinetoplastina</taxon>
        <taxon>Trypanosomatida</taxon>
        <taxon>Trypanosomatidae</taxon>
        <taxon>Leishmaniinae</taxon>
        <taxon>Leishmania</taxon>
        <taxon>Leishmania guyanensis species complex</taxon>
    </lineage>
</organism>
<accession>A0A1E1J825</accession>
<feature type="region of interest" description="Disordered" evidence="1">
    <location>
        <begin position="286"/>
        <end position="323"/>
    </location>
</feature>
<sequence length="994" mass="108253">MPLSSDVEVVAAVPVLKQLIALAGLSTDSWKQVSSREGYTVYELPPTPALGLPVKCYRTQFAINADLDSFQRVLTDEASIREYDPTLKELRTLERRACTTLLYTLYASPSPWLIAPRDFCVWCATVFTTPQQLNRLCFEADKGSAQSSTSSLAANEFSWIWKGSGVAPDPGQTVYLQNSVTARESDAGAVPTPENGKPLVRGVVHCFGYVAFEDPSTQGRLCVTNYCCVDPAGRVPKWLEAAAISENTKKLRKMAALVETAAALAAPAVTPISTCLEALAAEPLSVKQPQEPEFSVENSAERPPDETKKEGVSTLLPTDTPDYEAASPAMSTVTGSLAYDTSPFPHAESDAATFTISASANLSFPQLTLKEQNSSLPSSVTLRNTATHLHSLTSMSPRQPTTVASVDPRVELLSLLARSDGWKTRREVGEVQYAELHILPEPLRSKDPLCMAMRVSTSVNCTLDTFAAVQRNPVLFPEIDPELVRVMASSTLPGASCPETSRESSVFEHGAASTARTVTGGSLLLPGKGNSHAAGQVRHYQFDTNDSFQCPWKMILHCTDVELTHLEGGRYGFHTPGVPAATHVWVAAENTTGYYRGALPESYHQHMQVRVFGVVAVAVPRSADTVRVSQYMLFDSSAPLSSLHSVRWHLSFQRRTTAEFLSGVSKWMECRLNRLCRLAEEQQRRRNRNSMVALDKAPLLHFLFTVHCAEGGRALESPEAVLYGDVLARSIPWSGGGDSQRLGTEGASGDPPLLVLSTVFPCSLAHLRNYMLFNSPRHRYALERGVHAYEELPSPPEFTAVRVTYGAASASFPWLRLTVLEAFGEVNGMTVPLPTLVLSRTGLDGNVDNECEELDSNSDSFNFLRTGTNERFEEGHVFCSGWVATPLRGNGNHTCAIGTSATLGRNPPNDLTPVPLELCTTRANLGRKAEEASVHQPERIVVAQYLSIGLPSPCQRDLDEGGLPHGCIPEQAALLQRFRDSVCTWSSIEASPSR</sequence>
<dbReference type="InterPro" id="IPR051213">
    <property type="entry name" value="START_lipid_transfer"/>
</dbReference>
<dbReference type="PANTHER" id="PTHR19308:SF51">
    <property type="entry name" value="START DOMAIN-CONTAINING PROTEIN"/>
    <property type="match status" value="1"/>
</dbReference>
<dbReference type="SUPFAM" id="SSF55961">
    <property type="entry name" value="Bet v1-like"/>
    <property type="match status" value="1"/>
</dbReference>
<reference evidence="2" key="1">
    <citation type="submission" date="2012-08" db="EMBL/GenBank/DDBJ databases">
        <title>Comparative genomics of metastatic and non-metastatic Leishmania guyanensis provides insights into polygenic factors involved in Leishmania RNA virus infection.</title>
        <authorList>
            <person name="Smith D."/>
            <person name="Hertz-Fowler C."/>
            <person name="Martin R."/>
            <person name="Dickens N."/>
            <person name="Fasel N."/>
            <person name="Falquet L."/>
            <person name="Beverley S."/>
            <person name="Zangger H."/>
            <person name="Calderon-Copete S."/>
            <person name="Mottram J."/>
            <person name="Xenarios I."/>
        </authorList>
    </citation>
    <scope>NUCLEOTIDE SEQUENCE</scope>
    <source>
        <strain evidence="2">MHOM/BR/75/M4147/SSU:IR2SAT-LUC</strain>
    </source>
</reference>
<dbReference type="Gene3D" id="3.30.530.20">
    <property type="match status" value="1"/>
</dbReference>
<dbReference type="InterPro" id="IPR023393">
    <property type="entry name" value="START-like_dom_sf"/>
</dbReference>
<proteinExistence type="predicted"/>
<dbReference type="AlphaFoldDB" id="A0A1E1J825"/>
<evidence type="ECO:0000313" key="2">
    <source>
        <dbReference type="EMBL" id="CCM19763.1"/>
    </source>
</evidence>
<evidence type="ECO:0008006" key="3">
    <source>
        <dbReference type="Google" id="ProtNLM"/>
    </source>
</evidence>
<protein>
    <recommendedName>
        <fullName evidence="3">START domain-containing protein</fullName>
    </recommendedName>
</protein>
<feature type="compositionally biased region" description="Basic and acidic residues" evidence="1">
    <location>
        <begin position="299"/>
        <end position="311"/>
    </location>
</feature>
<dbReference type="EMBL" id="CALQ01001875">
    <property type="protein sequence ID" value="CCM19763.1"/>
    <property type="molecule type" value="Genomic_DNA"/>
</dbReference>
<dbReference type="PANTHER" id="PTHR19308">
    <property type="entry name" value="PHOSPHATIDYLCHOLINE TRANSFER PROTEIN"/>
    <property type="match status" value="1"/>
</dbReference>
<name>A0A1E1J825_LEIGU</name>